<evidence type="ECO:0000256" key="5">
    <source>
        <dbReference type="ARBA" id="ARBA00023134"/>
    </source>
</evidence>
<sequence length="182" mass="20406">MPNREIIQIHIGQAGVQIANACWELYCLEHGIQIDGTLYEHCNQSDESYSPFFSISGVGKAVPRVVMVDLEPTVIDEIRTGHYRHLFHPDQLLTGKEDAANNFARGKYNIGREMIDLALDKTRLVADDCNSLQGFIVFRAFGGGTGSGFTTLFLENLYSDYRKISVLEFAVYPRPKNISNNS</sequence>
<dbReference type="SMART" id="SM00864">
    <property type="entry name" value="Tubulin"/>
    <property type="match status" value="1"/>
</dbReference>
<dbReference type="InterPro" id="IPR017975">
    <property type="entry name" value="Tubulin_CS"/>
</dbReference>
<evidence type="ECO:0000313" key="9">
    <source>
        <dbReference type="EMBL" id="KAJ8929296.1"/>
    </source>
</evidence>
<dbReference type="Proteomes" id="UP001162156">
    <property type="component" value="Unassembled WGS sequence"/>
</dbReference>
<name>A0AAV8WS90_9CUCU</name>
<dbReference type="AlphaFoldDB" id="A0AAV8WS90"/>
<protein>
    <recommendedName>
        <fullName evidence="7">Tubulin alpha chain</fullName>
    </recommendedName>
</protein>
<dbReference type="InterPro" id="IPR036525">
    <property type="entry name" value="Tubulin/FtsZ_GTPase_sf"/>
</dbReference>
<evidence type="ECO:0000313" key="10">
    <source>
        <dbReference type="Proteomes" id="UP001162156"/>
    </source>
</evidence>
<dbReference type="PANTHER" id="PTHR11588">
    <property type="entry name" value="TUBULIN"/>
    <property type="match status" value="1"/>
</dbReference>
<dbReference type="InterPro" id="IPR002452">
    <property type="entry name" value="Alpha_tubulin"/>
</dbReference>
<feature type="domain" description="Tubulin/FtsZ GTPase" evidence="8">
    <location>
        <begin position="52"/>
        <end position="182"/>
    </location>
</feature>
<evidence type="ECO:0000259" key="8">
    <source>
        <dbReference type="SMART" id="SM00864"/>
    </source>
</evidence>
<evidence type="ECO:0000256" key="1">
    <source>
        <dbReference type="ARBA" id="ARBA00009636"/>
    </source>
</evidence>
<comment type="catalytic activity">
    <reaction evidence="6">
        <text>GTP + H2O = GDP + phosphate + H(+)</text>
        <dbReference type="Rhea" id="RHEA:19669"/>
        <dbReference type="ChEBI" id="CHEBI:15377"/>
        <dbReference type="ChEBI" id="CHEBI:15378"/>
        <dbReference type="ChEBI" id="CHEBI:37565"/>
        <dbReference type="ChEBI" id="CHEBI:43474"/>
        <dbReference type="ChEBI" id="CHEBI:58189"/>
    </reaction>
    <physiologicalReaction direction="left-to-right" evidence="6">
        <dbReference type="Rhea" id="RHEA:19670"/>
    </physiologicalReaction>
</comment>
<evidence type="ECO:0000256" key="6">
    <source>
        <dbReference type="ARBA" id="ARBA00049117"/>
    </source>
</evidence>
<dbReference type="InterPro" id="IPR000217">
    <property type="entry name" value="Tubulin"/>
</dbReference>
<accession>A0AAV8WS90</accession>
<keyword evidence="3 7" id="KW-0547">Nucleotide-binding</keyword>
<comment type="subunit">
    <text evidence="7">Dimer of alpha and beta chains. A typical microtubule is a hollow water-filled tube with an outer diameter of 25 nm and an inner diameter of 15 nM. Alpha-beta heterodimers associate head-to-tail to form protofilaments running lengthwise along the microtubule wall with the beta-tubulin subunit facing the microtubule plus end conferring a structural polarity. Microtubules usually have 13 protofilaments but different protofilament numbers can be found in some organisms and specialized cells.</text>
</comment>
<dbReference type="PROSITE" id="PS00227">
    <property type="entry name" value="TUBULIN"/>
    <property type="match status" value="1"/>
</dbReference>
<dbReference type="PRINTS" id="PR01161">
    <property type="entry name" value="TUBULIN"/>
</dbReference>
<comment type="function">
    <text evidence="7">Tubulin is the major constituent of microtubules, a cylinder consisting of laterally associated linear protofilaments composed of alpha- and beta-tubulin heterodimers. Microtubules grow by the addition of GTP-tubulin dimers to the microtubule end, where a stabilizing cap forms. Below the cap, tubulin dimers are in GDP-bound state, owing to GTPase activity of alpha-tubulin.</text>
</comment>
<organism evidence="9 10">
    <name type="scientific">Rhamnusium bicolor</name>
    <dbReference type="NCBI Taxonomy" id="1586634"/>
    <lineage>
        <taxon>Eukaryota</taxon>
        <taxon>Metazoa</taxon>
        <taxon>Ecdysozoa</taxon>
        <taxon>Arthropoda</taxon>
        <taxon>Hexapoda</taxon>
        <taxon>Insecta</taxon>
        <taxon>Pterygota</taxon>
        <taxon>Neoptera</taxon>
        <taxon>Endopterygota</taxon>
        <taxon>Coleoptera</taxon>
        <taxon>Polyphaga</taxon>
        <taxon>Cucujiformia</taxon>
        <taxon>Chrysomeloidea</taxon>
        <taxon>Cerambycidae</taxon>
        <taxon>Lepturinae</taxon>
        <taxon>Rhagiini</taxon>
        <taxon>Rhamnusium</taxon>
    </lineage>
</organism>
<dbReference type="GO" id="GO:0005874">
    <property type="term" value="C:microtubule"/>
    <property type="evidence" value="ECO:0007669"/>
    <property type="project" value="UniProtKB-KW"/>
</dbReference>
<keyword evidence="5 7" id="KW-0342">GTP-binding</keyword>
<dbReference type="GO" id="GO:0007017">
    <property type="term" value="P:microtubule-based process"/>
    <property type="evidence" value="ECO:0007669"/>
    <property type="project" value="InterPro"/>
</dbReference>
<evidence type="ECO:0000256" key="7">
    <source>
        <dbReference type="RuleBase" id="RU000352"/>
    </source>
</evidence>
<comment type="similarity">
    <text evidence="1 7">Belongs to the tubulin family.</text>
</comment>
<reference evidence="9" key="1">
    <citation type="journal article" date="2023" name="Insect Mol. Biol.">
        <title>Genome sequencing provides insights into the evolution of gene families encoding plant cell wall-degrading enzymes in longhorned beetles.</title>
        <authorList>
            <person name="Shin N.R."/>
            <person name="Okamura Y."/>
            <person name="Kirsch R."/>
            <person name="Pauchet Y."/>
        </authorList>
    </citation>
    <scope>NUCLEOTIDE SEQUENCE</scope>
    <source>
        <strain evidence="9">RBIC_L_NR</strain>
    </source>
</reference>
<dbReference type="EMBL" id="JANEYF010005081">
    <property type="protein sequence ID" value="KAJ8929296.1"/>
    <property type="molecule type" value="Genomic_DNA"/>
</dbReference>
<dbReference type="InterPro" id="IPR003008">
    <property type="entry name" value="Tubulin_FtsZ_GTPase"/>
</dbReference>
<dbReference type="Pfam" id="PF00091">
    <property type="entry name" value="Tubulin"/>
    <property type="match status" value="1"/>
</dbReference>
<evidence type="ECO:0000256" key="2">
    <source>
        <dbReference type="ARBA" id="ARBA00022701"/>
    </source>
</evidence>
<evidence type="ECO:0000256" key="3">
    <source>
        <dbReference type="ARBA" id="ARBA00022741"/>
    </source>
</evidence>
<dbReference type="SUPFAM" id="SSF52490">
    <property type="entry name" value="Tubulin nucleotide-binding domain-like"/>
    <property type="match status" value="1"/>
</dbReference>
<dbReference type="PRINTS" id="PR01162">
    <property type="entry name" value="ALPHATUBULIN"/>
</dbReference>
<gene>
    <name evidence="9" type="ORF">NQ314_018051</name>
</gene>
<dbReference type="GO" id="GO:0005525">
    <property type="term" value="F:GTP binding"/>
    <property type="evidence" value="ECO:0007669"/>
    <property type="project" value="UniProtKB-UniRule"/>
</dbReference>
<keyword evidence="4" id="KW-0378">Hydrolase</keyword>
<evidence type="ECO:0000256" key="4">
    <source>
        <dbReference type="ARBA" id="ARBA00022801"/>
    </source>
</evidence>
<dbReference type="GO" id="GO:0005200">
    <property type="term" value="F:structural constituent of cytoskeleton"/>
    <property type="evidence" value="ECO:0007669"/>
    <property type="project" value="InterPro"/>
</dbReference>
<keyword evidence="2 7" id="KW-0493">Microtubule</keyword>
<keyword evidence="10" id="KW-1185">Reference proteome</keyword>
<proteinExistence type="inferred from homology"/>
<dbReference type="GO" id="GO:0016787">
    <property type="term" value="F:hydrolase activity"/>
    <property type="evidence" value="ECO:0007669"/>
    <property type="project" value="UniProtKB-KW"/>
</dbReference>
<dbReference type="Gene3D" id="3.40.50.1440">
    <property type="entry name" value="Tubulin/FtsZ, GTPase domain"/>
    <property type="match status" value="1"/>
</dbReference>
<comment type="caution">
    <text evidence="9">The sequence shown here is derived from an EMBL/GenBank/DDBJ whole genome shotgun (WGS) entry which is preliminary data.</text>
</comment>